<proteinExistence type="predicted"/>
<sequence>MSGPRKAVINLYCYLHHLILREKLQNDGEEDAVLLCSVCEERVTGAAYKCVICNFLVDVSCIEQRKKGNWHCLFFTEELKNEGEKKFVCSGCEEPVRHSAYICSNSECKFLLDKSCGEASRQIRRHPIHPDHTLFIRGPSRTHRCDCCRKDCERRFLYRCGACNFDLCIKCASLWRTDIGGCGEHKFFLISKKRILYICDVCSKVCRTDRAYLCSSCRILVDYECATSTVHASKRGTVSKVLHDLMEDSIDTTLGVRFQQKIKEFESPINHLSHQHNLSLMADELKEDKVCEGCMQLITSAHEFYCCIQCNFFTHRKCAELPEEIKSPFHDHKLSFLPVPPYPGGAFTCDMCRHFRHGFVYRCNACEYNIDVHCAFLRNKIILHPGHDCLKSNILEVASVPDRRCNACLKFATYTFACYDCKFAACVVCATLPFVVTHRYDTHHLTLTYKAEDDSGEYYCQICEEERDPNTWFYYCKECDFAAHPMCVLGNYPYLKFGQTYTHETHQHPITFVQTTQYSSPCDHCNKCFDGVALECRECNLKLHPPHTPGLTGCSQMLREDKKQSPDNLRLLMLRKDKQVMGDPSE</sequence>
<keyword evidence="1" id="KW-0479">Metal-binding</keyword>
<evidence type="ECO:0000256" key="3">
    <source>
        <dbReference type="ARBA" id="ARBA00022833"/>
    </source>
</evidence>
<dbReference type="Pfam" id="PF03107">
    <property type="entry name" value="C1_2"/>
    <property type="match status" value="5"/>
</dbReference>
<keyword evidence="3" id="KW-0862">Zinc</keyword>
<dbReference type="InterPro" id="IPR053192">
    <property type="entry name" value="Vacuole_Formation_Reg"/>
</dbReference>
<dbReference type="EMBL" id="RXIC02000023">
    <property type="protein sequence ID" value="KAB1213394.1"/>
    <property type="molecule type" value="Genomic_DNA"/>
</dbReference>
<evidence type="ECO:0000256" key="1">
    <source>
        <dbReference type="ARBA" id="ARBA00022723"/>
    </source>
</evidence>
<name>A0A6A1VKX6_9ROSI</name>
<keyword evidence="6" id="KW-1185">Reference proteome</keyword>
<dbReference type="GO" id="GO:0046872">
    <property type="term" value="F:metal ion binding"/>
    <property type="evidence" value="ECO:0007669"/>
    <property type="project" value="UniProtKB-KW"/>
</dbReference>
<dbReference type="SUPFAM" id="SSF57889">
    <property type="entry name" value="Cysteine-rich domain"/>
    <property type="match status" value="5"/>
</dbReference>
<evidence type="ECO:0000313" key="6">
    <source>
        <dbReference type="Proteomes" id="UP000516437"/>
    </source>
</evidence>
<reference evidence="5 6" key="1">
    <citation type="journal article" date="2019" name="Plant Biotechnol. J.">
        <title>The red bayberry genome and genetic basis of sex determination.</title>
        <authorList>
            <person name="Jia H.M."/>
            <person name="Jia H.J."/>
            <person name="Cai Q.L."/>
            <person name="Wang Y."/>
            <person name="Zhao H.B."/>
            <person name="Yang W.F."/>
            <person name="Wang G.Y."/>
            <person name="Li Y.H."/>
            <person name="Zhan D.L."/>
            <person name="Shen Y.T."/>
            <person name="Niu Q.F."/>
            <person name="Chang L."/>
            <person name="Qiu J."/>
            <person name="Zhao L."/>
            <person name="Xie H.B."/>
            <person name="Fu W.Y."/>
            <person name="Jin J."/>
            <person name="Li X.W."/>
            <person name="Jiao Y."/>
            <person name="Zhou C.C."/>
            <person name="Tu T."/>
            <person name="Chai C.Y."/>
            <person name="Gao J.L."/>
            <person name="Fan L.J."/>
            <person name="van de Weg E."/>
            <person name="Wang J.Y."/>
            <person name="Gao Z.S."/>
        </authorList>
    </citation>
    <scope>NUCLEOTIDE SEQUENCE [LARGE SCALE GENOMIC DNA]</scope>
    <source>
        <tissue evidence="5">Leaves</tissue>
    </source>
</reference>
<feature type="domain" description="Phorbol-ester/DAG-type" evidence="4">
    <location>
        <begin position="330"/>
        <end position="389"/>
    </location>
</feature>
<feature type="domain" description="Phorbol-ester/DAG-type" evidence="4">
    <location>
        <begin position="508"/>
        <end position="554"/>
    </location>
</feature>
<feature type="domain" description="Phorbol-ester/DAG-type" evidence="4">
    <location>
        <begin position="16"/>
        <end position="72"/>
    </location>
</feature>
<dbReference type="SMART" id="SM00109">
    <property type="entry name" value="C1"/>
    <property type="match status" value="4"/>
</dbReference>
<dbReference type="Proteomes" id="UP000516437">
    <property type="component" value="Chromosome 5"/>
</dbReference>
<gene>
    <name evidence="5" type="ORF">CJ030_MR5G003536</name>
</gene>
<evidence type="ECO:0000313" key="5">
    <source>
        <dbReference type="EMBL" id="KAB1213394.1"/>
    </source>
</evidence>
<comment type="caution">
    <text evidence="5">The sequence shown here is derived from an EMBL/GenBank/DDBJ whole genome shotgun (WGS) entry which is preliminary data.</text>
</comment>
<dbReference type="InterPro" id="IPR004146">
    <property type="entry name" value="DC1"/>
</dbReference>
<accession>A0A6A1VKX6</accession>
<keyword evidence="2" id="KW-0677">Repeat</keyword>
<dbReference type="PANTHER" id="PTHR32410:SF216">
    <property type="entry name" value="PHORBOL-ESTER_DAG-TYPE DOMAIN-CONTAINING PROTEIN"/>
    <property type="match status" value="1"/>
</dbReference>
<protein>
    <recommendedName>
        <fullName evidence="4">Phorbol-ester/DAG-type domain-containing protein</fullName>
    </recommendedName>
</protein>
<evidence type="ECO:0000256" key="2">
    <source>
        <dbReference type="ARBA" id="ARBA00022737"/>
    </source>
</evidence>
<dbReference type="InterPro" id="IPR046349">
    <property type="entry name" value="C1-like_sf"/>
</dbReference>
<dbReference type="InterPro" id="IPR002219">
    <property type="entry name" value="PKC_DAG/PE"/>
</dbReference>
<evidence type="ECO:0000259" key="4">
    <source>
        <dbReference type="SMART" id="SM00109"/>
    </source>
</evidence>
<organism evidence="5 6">
    <name type="scientific">Morella rubra</name>
    <name type="common">Chinese bayberry</name>
    <dbReference type="NCBI Taxonomy" id="262757"/>
    <lineage>
        <taxon>Eukaryota</taxon>
        <taxon>Viridiplantae</taxon>
        <taxon>Streptophyta</taxon>
        <taxon>Embryophyta</taxon>
        <taxon>Tracheophyta</taxon>
        <taxon>Spermatophyta</taxon>
        <taxon>Magnoliopsida</taxon>
        <taxon>eudicotyledons</taxon>
        <taxon>Gunneridae</taxon>
        <taxon>Pentapetalae</taxon>
        <taxon>rosids</taxon>
        <taxon>fabids</taxon>
        <taxon>Fagales</taxon>
        <taxon>Myricaceae</taxon>
        <taxon>Morella</taxon>
    </lineage>
</organism>
<dbReference type="AlphaFoldDB" id="A0A6A1VKX6"/>
<dbReference type="PANTHER" id="PTHR32410">
    <property type="entry name" value="CYSTEINE/HISTIDINE-RICH C1 DOMAIN FAMILY PROTEIN"/>
    <property type="match status" value="1"/>
</dbReference>
<dbReference type="OrthoDB" id="1884766at2759"/>
<feature type="domain" description="Phorbol-ester/DAG-type" evidence="4">
    <location>
        <begin position="274"/>
        <end position="324"/>
    </location>
</feature>